<accession>A0A853D3F7</accession>
<dbReference type="Gene3D" id="3.20.20.380">
    <property type="entry name" value="Copper homeostasis (CutC) domain"/>
    <property type="match status" value="1"/>
</dbReference>
<comment type="similarity">
    <text evidence="1 2">Belongs to the CutC family.</text>
</comment>
<organism evidence="3 4">
    <name type="scientific">Leifsonia shinshuensis</name>
    <dbReference type="NCBI Taxonomy" id="150026"/>
    <lineage>
        <taxon>Bacteria</taxon>
        <taxon>Bacillati</taxon>
        <taxon>Actinomycetota</taxon>
        <taxon>Actinomycetes</taxon>
        <taxon>Micrococcales</taxon>
        <taxon>Microbacteriaceae</taxon>
        <taxon>Leifsonia</taxon>
    </lineage>
</organism>
<evidence type="ECO:0000256" key="2">
    <source>
        <dbReference type="HAMAP-Rule" id="MF_00795"/>
    </source>
</evidence>
<comment type="subcellular location">
    <subcellularLocation>
        <location evidence="2">Cytoplasm</location>
    </subcellularLocation>
</comment>
<dbReference type="GO" id="GO:0005507">
    <property type="term" value="F:copper ion binding"/>
    <property type="evidence" value="ECO:0007669"/>
    <property type="project" value="TreeGrafter"/>
</dbReference>
<comment type="caution">
    <text evidence="2">Once thought to be involved in copper homeostasis, experiments in E.coli have shown this is not the case.</text>
</comment>
<proteinExistence type="inferred from homology"/>
<evidence type="ECO:0000256" key="1">
    <source>
        <dbReference type="ARBA" id="ARBA00007768"/>
    </source>
</evidence>
<dbReference type="Pfam" id="PF03932">
    <property type="entry name" value="CutC"/>
    <property type="match status" value="1"/>
</dbReference>
<evidence type="ECO:0000313" key="4">
    <source>
        <dbReference type="Proteomes" id="UP000578352"/>
    </source>
</evidence>
<dbReference type="InterPro" id="IPR036822">
    <property type="entry name" value="CutC-like_dom_sf"/>
</dbReference>
<dbReference type="SUPFAM" id="SSF110395">
    <property type="entry name" value="CutC-like"/>
    <property type="match status" value="1"/>
</dbReference>
<dbReference type="Proteomes" id="UP000578352">
    <property type="component" value="Unassembled WGS sequence"/>
</dbReference>
<dbReference type="GO" id="GO:0005737">
    <property type="term" value="C:cytoplasm"/>
    <property type="evidence" value="ECO:0007669"/>
    <property type="project" value="UniProtKB-SubCell"/>
</dbReference>
<comment type="caution">
    <text evidence="3">The sequence shown here is derived from an EMBL/GenBank/DDBJ whole genome shotgun (WGS) entry which is preliminary data.</text>
</comment>
<dbReference type="EMBL" id="JACCFL010000001">
    <property type="protein sequence ID" value="NYJ25550.1"/>
    <property type="molecule type" value="Genomic_DNA"/>
</dbReference>
<dbReference type="RefSeq" id="WP_343063626.1">
    <property type="nucleotide sequence ID" value="NZ_BAABEH010000001.1"/>
</dbReference>
<sequence>MSGVLVEICLEDLAGVRLAEDAGADRIELCSALSDGGLTPSIGTVATVLRSVGRMGVNVLVRQRAGDFVFDAAELAAMVADIHAVRALPNPRGVAVGFVVGALRPDGSVDVDATRTLVAACGDAAVTFHKAFDQVPDRAAALEELAALGVARILTSGGAATTLEGADELAALVVQAGERIVVLAGGGVRPGNVADLVRRTGVREVHLRAAATVASGSLATSAYDSGHRQVTSQAIVAAVVDAVREVAA</sequence>
<dbReference type="PANTHER" id="PTHR12598:SF0">
    <property type="entry name" value="COPPER HOMEOSTASIS PROTEIN CUTC HOMOLOG"/>
    <property type="match status" value="1"/>
</dbReference>
<reference evidence="3 4" key="1">
    <citation type="submission" date="2020-07" db="EMBL/GenBank/DDBJ databases">
        <title>Sequencing the genomes of 1000 actinobacteria strains.</title>
        <authorList>
            <person name="Klenk H.-P."/>
        </authorList>
    </citation>
    <scope>NUCLEOTIDE SEQUENCE [LARGE SCALE GENOMIC DNA]</scope>
    <source>
        <strain evidence="3 4">DSM 15165</strain>
    </source>
</reference>
<evidence type="ECO:0000313" key="3">
    <source>
        <dbReference type="EMBL" id="NYJ25550.1"/>
    </source>
</evidence>
<name>A0A853D3F7_9MICO</name>
<dbReference type="HAMAP" id="MF_00795">
    <property type="entry name" value="CutC"/>
    <property type="match status" value="1"/>
</dbReference>
<dbReference type="PANTHER" id="PTHR12598">
    <property type="entry name" value="COPPER HOMEOSTASIS PROTEIN CUTC"/>
    <property type="match status" value="1"/>
</dbReference>
<dbReference type="AlphaFoldDB" id="A0A853D3F7"/>
<keyword evidence="2" id="KW-0963">Cytoplasm</keyword>
<gene>
    <name evidence="2" type="primary">cutC</name>
    <name evidence="3" type="ORF">HNR13_003837</name>
</gene>
<dbReference type="InterPro" id="IPR005627">
    <property type="entry name" value="CutC-like"/>
</dbReference>
<protein>
    <recommendedName>
        <fullName evidence="2">PF03932 family protein CutC</fullName>
    </recommendedName>
</protein>